<proteinExistence type="predicted"/>
<name>A0A0G1JQR6_9BACT</name>
<comment type="caution">
    <text evidence="2">The sequence shown here is derived from an EMBL/GenBank/DDBJ whole genome shotgun (WGS) entry which is preliminary data.</text>
</comment>
<keyword evidence="1" id="KW-1133">Transmembrane helix</keyword>
<evidence type="ECO:0000313" key="2">
    <source>
        <dbReference type="EMBL" id="KKT37774.1"/>
    </source>
</evidence>
<protein>
    <submittedName>
        <fullName evidence="2">Uncharacterized protein</fullName>
    </submittedName>
</protein>
<feature type="transmembrane region" description="Helical" evidence="1">
    <location>
        <begin position="31"/>
        <end position="51"/>
    </location>
</feature>
<feature type="transmembrane region" description="Helical" evidence="1">
    <location>
        <begin position="63"/>
        <end position="81"/>
    </location>
</feature>
<dbReference type="AlphaFoldDB" id="A0A0G1JQR6"/>
<keyword evidence="1" id="KW-0472">Membrane</keyword>
<evidence type="ECO:0000313" key="3">
    <source>
        <dbReference type="Proteomes" id="UP000034097"/>
    </source>
</evidence>
<organism evidence="2 3">
    <name type="scientific">Candidatus Collierbacteria bacterium GW2011_GWF1_44_12</name>
    <dbReference type="NCBI Taxonomy" id="1618402"/>
    <lineage>
        <taxon>Bacteria</taxon>
        <taxon>Candidatus Collieribacteriota</taxon>
    </lineage>
</organism>
<keyword evidence="1" id="KW-0812">Transmembrane</keyword>
<sequence>MYSIPILLVLFFLFLPLFITALMNRKVAISPWYDITMAVIALTLFMLNLLQFNSGSGTGFDQIAAYAWLFNAAVHMISLPIDINRHKNGW</sequence>
<dbReference type="Proteomes" id="UP000034097">
    <property type="component" value="Unassembled WGS sequence"/>
</dbReference>
<reference evidence="2 3" key="1">
    <citation type="journal article" date="2015" name="Nature">
        <title>rRNA introns, odd ribosomes, and small enigmatic genomes across a large radiation of phyla.</title>
        <authorList>
            <person name="Brown C.T."/>
            <person name="Hug L.A."/>
            <person name="Thomas B.C."/>
            <person name="Sharon I."/>
            <person name="Castelle C.J."/>
            <person name="Singh A."/>
            <person name="Wilkins M.J."/>
            <person name="Williams K.H."/>
            <person name="Banfield J.F."/>
        </authorList>
    </citation>
    <scope>NUCLEOTIDE SEQUENCE [LARGE SCALE GENOMIC DNA]</scope>
</reference>
<evidence type="ECO:0000256" key="1">
    <source>
        <dbReference type="SAM" id="Phobius"/>
    </source>
</evidence>
<feature type="transmembrane region" description="Helical" evidence="1">
    <location>
        <begin position="6"/>
        <end position="24"/>
    </location>
</feature>
<accession>A0A0G1JQR6</accession>
<dbReference type="EMBL" id="LCHQ01000025">
    <property type="protein sequence ID" value="KKT37774.1"/>
    <property type="molecule type" value="Genomic_DNA"/>
</dbReference>
<gene>
    <name evidence="2" type="ORF">UW26_C0025G0013</name>
</gene>